<keyword evidence="2" id="KW-0472">Membrane</keyword>
<name>A0ABP6M7Z8_9ACTN</name>
<protein>
    <recommendedName>
        <fullName evidence="6">TPM domain-containing protein</fullName>
    </recommendedName>
</protein>
<feature type="chain" id="PRO_5047043345" description="TPM domain-containing protein" evidence="3">
    <location>
        <begin position="27"/>
        <end position="698"/>
    </location>
</feature>
<evidence type="ECO:0008006" key="6">
    <source>
        <dbReference type="Google" id="ProtNLM"/>
    </source>
</evidence>
<evidence type="ECO:0000313" key="5">
    <source>
        <dbReference type="Proteomes" id="UP001501637"/>
    </source>
</evidence>
<reference evidence="5" key="1">
    <citation type="journal article" date="2019" name="Int. J. Syst. Evol. Microbiol.">
        <title>The Global Catalogue of Microorganisms (GCM) 10K type strain sequencing project: providing services to taxonomists for standard genome sequencing and annotation.</title>
        <authorList>
            <consortium name="The Broad Institute Genomics Platform"/>
            <consortium name="The Broad Institute Genome Sequencing Center for Infectious Disease"/>
            <person name="Wu L."/>
            <person name="Ma J."/>
        </authorList>
    </citation>
    <scope>NUCLEOTIDE SEQUENCE [LARGE SCALE GENOMIC DNA]</scope>
    <source>
        <strain evidence="5">JCM 9092</strain>
    </source>
</reference>
<feature type="compositionally biased region" description="Acidic residues" evidence="1">
    <location>
        <begin position="448"/>
        <end position="457"/>
    </location>
</feature>
<gene>
    <name evidence="4" type="ORF">GCM10010449_08930</name>
</gene>
<feature type="compositionally biased region" description="Low complexity" evidence="1">
    <location>
        <begin position="499"/>
        <end position="512"/>
    </location>
</feature>
<evidence type="ECO:0000256" key="3">
    <source>
        <dbReference type="SAM" id="SignalP"/>
    </source>
</evidence>
<feature type="region of interest" description="Disordered" evidence="1">
    <location>
        <begin position="499"/>
        <end position="522"/>
    </location>
</feature>
<keyword evidence="5" id="KW-1185">Reference proteome</keyword>
<evidence type="ECO:0000256" key="2">
    <source>
        <dbReference type="SAM" id="Phobius"/>
    </source>
</evidence>
<comment type="caution">
    <text evidence="4">The sequence shown here is derived from an EMBL/GenBank/DDBJ whole genome shotgun (WGS) entry which is preliminary data.</text>
</comment>
<feature type="signal peptide" evidence="3">
    <location>
        <begin position="1"/>
        <end position="26"/>
    </location>
</feature>
<dbReference type="Proteomes" id="UP001501637">
    <property type="component" value="Unassembled WGS sequence"/>
</dbReference>
<keyword evidence="3" id="KW-0732">Signal</keyword>
<feature type="region of interest" description="Disordered" evidence="1">
    <location>
        <begin position="433"/>
        <end position="457"/>
    </location>
</feature>
<keyword evidence="2" id="KW-0812">Transmembrane</keyword>
<evidence type="ECO:0000256" key="1">
    <source>
        <dbReference type="SAM" id="MobiDB-lite"/>
    </source>
</evidence>
<evidence type="ECO:0000313" key="4">
    <source>
        <dbReference type="EMBL" id="GAA3087608.1"/>
    </source>
</evidence>
<proteinExistence type="predicted"/>
<accession>A0ABP6M7Z8</accession>
<feature type="transmembrane region" description="Helical" evidence="2">
    <location>
        <begin position="197"/>
        <end position="217"/>
    </location>
</feature>
<feature type="transmembrane region" description="Helical" evidence="2">
    <location>
        <begin position="466"/>
        <end position="491"/>
    </location>
</feature>
<keyword evidence="2" id="KW-1133">Transmembrane helix</keyword>
<feature type="transmembrane region" description="Helical" evidence="2">
    <location>
        <begin position="255"/>
        <end position="273"/>
    </location>
</feature>
<dbReference type="EMBL" id="BAAAUG010000019">
    <property type="protein sequence ID" value="GAA3087608.1"/>
    <property type="molecule type" value="Genomic_DNA"/>
</dbReference>
<sequence length="698" mass="73901">MLAALCPLLLFGVGVSTGTGAGTAHAAAKSGTATAPTQAAALADLLRADPVYVTDQLPRDVPRSTAPQFKKLAQRTKVPTYVLVLPEQGVGSDRLLAAVHDRLGRDGLYVLVDDMGVAEATAFGVRAPADDASTVALYELPYDAGPLLSFERFTDVIAQGGEKAAERAEAAREKHGETGGEAAKMHIDPVDRDNQSFVTGIALSGVPLLIVGISPYVRRWRRRVTGAGAPKAAAPKAAAPEAAVPRRLTARRVEAGAAVLVAGAIALGASLVFDQETSGAAPPPTASDLSSRVERVADGLRKSGPVYGDPESPRVLDSAQRRELGDRVAEFGRGPVFVAVVPQLTEDESAGDPEQFVEAVRQKMGAKGDHGVYVVADPLGGSIDVVTYDVRIDANLIAFDLPDSIRYGDDDDRSADHRLGERLDDLMTFLGKAPRTEQPETSSLAMDDAPDPVEENELSPLFSGDFWPGLLVGAFAAGLVFGIVAALLGLLRLAVPGLRRPRTTSTPSATTSFEAPPDPSLGYLRRTARDELDALAREFDQQDQQDQAALASAVRTRVWDCLDTATLLADRDPDGHIDDDATPADLAAAVVLARAGRGALVGADKTCCALNPLHGPATGWRDAQYAPDDQRLRTIPVCAQCRVLVSVQPRLAYTLRLTLPGPRRGERVPYEEVPGPLPAARDGIPQLIRQVREYAGVQ</sequence>
<organism evidence="4 5">
    <name type="scientific">Streptomyces rectiviolaceus</name>
    <dbReference type="NCBI Taxonomy" id="332591"/>
    <lineage>
        <taxon>Bacteria</taxon>
        <taxon>Bacillati</taxon>
        <taxon>Actinomycetota</taxon>
        <taxon>Actinomycetes</taxon>
        <taxon>Kitasatosporales</taxon>
        <taxon>Streptomycetaceae</taxon>
        <taxon>Streptomyces</taxon>
    </lineage>
</organism>